<dbReference type="EMBL" id="ML208278">
    <property type="protein sequence ID" value="TFK73125.1"/>
    <property type="molecule type" value="Genomic_DNA"/>
</dbReference>
<dbReference type="Proteomes" id="UP000308600">
    <property type="component" value="Unassembled WGS sequence"/>
</dbReference>
<protein>
    <submittedName>
        <fullName evidence="1">Uncharacterized protein</fullName>
    </submittedName>
</protein>
<proteinExistence type="predicted"/>
<reference evidence="1 2" key="1">
    <citation type="journal article" date="2019" name="Nat. Ecol. Evol.">
        <title>Megaphylogeny resolves global patterns of mushroom evolution.</title>
        <authorList>
            <person name="Varga T."/>
            <person name="Krizsan K."/>
            <person name="Foldi C."/>
            <person name="Dima B."/>
            <person name="Sanchez-Garcia M."/>
            <person name="Sanchez-Ramirez S."/>
            <person name="Szollosi G.J."/>
            <person name="Szarkandi J.G."/>
            <person name="Papp V."/>
            <person name="Albert L."/>
            <person name="Andreopoulos W."/>
            <person name="Angelini C."/>
            <person name="Antonin V."/>
            <person name="Barry K.W."/>
            <person name="Bougher N.L."/>
            <person name="Buchanan P."/>
            <person name="Buyck B."/>
            <person name="Bense V."/>
            <person name="Catcheside P."/>
            <person name="Chovatia M."/>
            <person name="Cooper J."/>
            <person name="Damon W."/>
            <person name="Desjardin D."/>
            <person name="Finy P."/>
            <person name="Geml J."/>
            <person name="Haridas S."/>
            <person name="Hughes K."/>
            <person name="Justo A."/>
            <person name="Karasinski D."/>
            <person name="Kautmanova I."/>
            <person name="Kiss B."/>
            <person name="Kocsube S."/>
            <person name="Kotiranta H."/>
            <person name="LaButti K.M."/>
            <person name="Lechner B.E."/>
            <person name="Liimatainen K."/>
            <person name="Lipzen A."/>
            <person name="Lukacs Z."/>
            <person name="Mihaltcheva S."/>
            <person name="Morgado L.N."/>
            <person name="Niskanen T."/>
            <person name="Noordeloos M.E."/>
            <person name="Ohm R.A."/>
            <person name="Ortiz-Santana B."/>
            <person name="Ovrebo C."/>
            <person name="Racz N."/>
            <person name="Riley R."/>
            <person name="Savchenko A."/>
            <person name="Shiryaev A."/>
            <person name="Soop K."/>
            <person name="Spirin V."/>
            <person name="Szebenyi C."/>
            <person name="Tomsovsky M."/>
            <person name="Tulloss R.E."/>
            <person name="Uehling J."/>
            <person name="Grigoriev I.V."/>
            <person name="Vagvolgyi C."/>
            <person name="Papp T."/>
            <person name="Martin F.M."/>
            <person name="Miettinen O."/>
            <person name="Hibbett D.S."/>
            <person name="Nagy L.G."/>
        </authorList>
    </citation>
    <scope>NUCLEOTIDE SEQUENCE [LARGE SCALE GENOMIC DNA]</scope>
    <source>
        <strain evidence="1 2">NL-1719</strain>
    </source>
</reference>
<sequence>MPHIRDIRLEFPAGYPGNTSLSEDWAQFKQILSLKLPRGLQGIVLDIERFLNPSVVLKEHNFPEIIESLTALTQLRHLRITPERPTVSFPGLSVTDYRKMAKAFPGLEHLTLPECSMITFEALYKVALLCPRLQSLTMGIDTQALPDLPGSQYPAIATNLQVLSVGNSPLNNIHSVTRHLNQLFPQLTTIITTNTAWNTVQDLLKLYRSMVADSSHRREVTPALIEELGAGHEADLSSVVTGTTT</sequence>
<name>A0ACD3B5P0_9AGAR</name>
<gene>
    <name evidence="1" type="ORF">BDN72DRAFT_247262</name>
</gene>
<evidence type="ECO:0000313" key="1">
    <source>
        <dbReference type="EMBL" id="TFK73125.1"/>
    </source>
</evidence>
<accession>A0ACD3B5P0</accession>
<evidence type="ECO:0000313" key="2">
    <source>
        <dbReference type="Proteomes" id="UP000308600"/>
    </source>
</evidence>
<keyword evidence="2" id="KW-1185">Reference proteome</keyword>
<organism evidence="1 2">
    <name type="scientific">Pluteus cervinus</name>
    <dbReference type="NCBI Taxonomy" id="181527"/>
    <lineage>
        <taxon>Eukaryota</taxon>
        <taxon>Fungi</taxon>
        <taxon>Dikarya</taxon>
        <taxon>Basidiomycota</taxon>
        <taxon>Agaricomycotina</taxon>
        <taxon>Agaricomycetes</taxon>
        <taxon>Agaricomycetidae</taxon>
        <taxon>Agaricales</taxon>
        <taxon>Pluteineae</taxon>
        <taxon>Pluteaceae</taxon>
        <taxon>Pluteus</taxon>
    </lineage>
</organism>